<accession>A0ABR4RHF6</accession>
<dbReference type="Pfam" id="PF12728">
    <property type="entry name" value="HTH_17"/>
    <property type="match status" value="1"/>
</dbReference>
<dbReference type="InterPro" id="IPR041657">
    <property type="entry name" value="HTH_17"/>
</dbReference>
<dbReference type="SUPFAM" id="SSF46955">
    <property type="entry name" value="Putative DNA-binding domain"/>
    <property type="match status" value="1"/>
</dbReference>
<protein>
    <submittedName>
        <fullName evidence="2">DNA binding domain protein, excisionase family</fullName>
    </submittedName>
</protein>
<gene>
    <name evidence="2" type="ORF">L490_0670</name>
</gene>
<dbReference type="InterPro" id="IPR010093">
    <property type="entry name" value="SinI_DNA-bd"/>
</dbReference>
<reference evidence="2 3" key="1">
    <citation type="submission" date="2014-03" db="EMBL/GenBank/DDBJ databases">
        <title>Genome sequence of Bordetella bronchiseptica.</title>
        <authorList>
            <person name="Harvill E."/>
            <person name="Goodfield L.L."/>
            <person name="Ivanov Y.V."/>
            <person name="Meyer J.A."/>
            <person name="Muse S.J."/>
            <person name="Jacobs N."/>
            <person name="Bendor L."/>
            <person name="Smallridge W.E."/>
            <person name="Brinkac L.M."/>
            <person name="Sanka R."/>
            <person name="Kim M."/>
            <person name="Losada L."/>
        </authorList>
    </citation>
    <scope>NUCLEOTIDE SEQUENCE [LARGE SCALE GENOMIC DNA]</scope>
    <source>
        <strain evidence="2 3">00-P-2796</strain>
    </source>
</reference>
<comment type="caution">
    <text evidence="2">The sequence shown here is derived from an EMBL/GenBank/DDBJ whole genome shotgun (WGS) entry which is preliminary data.</text>
</comment>
<dbReference type="EMBL" id="JGWH01000086">
    <property type="protein sequence ID" value="KCV35706.1"/>
    <property type="molecule type" value="Genomic_DNA"/>
</dbReference>
<proteinExistence type="predicted"/>
<dbReference type="InterPro" id="IPR009061">
    <property type="entry name" value="DNA-bd_dom_put_sf"/>
</dbReference>
<evidence type="ECO:0000313" key="3">
    <source>
        <dbReference type="Proteomes" id="UP000025756"/>
    </source>
</evidence>
<evidence type="ECO:0000259" key="1">
    <source>
        <dbReference type="Pfam" id="PF12728"/>
    </source>
</evidence>
<evidence type="ECO:0000313" key="2">
    <source>
        <dbReference type="EMBL" id="KCV35706.1"/>
    </source>
</evidence>
<dbReference type="NCBIfam" id="TIGR01764">
    <property type="entry name" value="excise"/>
    <property type="match status" value="1"/>
</dbReference>
<dbReference type="Proteomes" id="UP000025756">
    <property type="component" value="Unassembled WGS sequence"/>
</dbReference>
<sequence length="88" mass="9829">MATTMPTHSSEGEILTIKQVADYLKVTERTIYRLAGAKKIPAFKVGGTWWFSRVDIDNWIKQQSLEGLDAAREGDDTANGQMNDGVRK</sequence>
<keyword evidence="3" id="KW-1185">Reference proteome</keyword>
<name>A0ABR4RHF6_BORBO</name>
<feature type="domain" description="Helix-turn-helix" evidence="1">
    <location>
        <begin position="15"/>
        <end position="64"/>
    </location>
</feature>
<organism evidence="2 3">
    <name type="scientific">Bordetella bronchiseptica 00-P-2796</name>
    <dbReference type="NCBI Taxonomy" id="1331199"/>
    <lineage>
        <taxon>Bacteria</taxon>
        <taxon>Pseudomonadati</taxon>
        <taxon>Pseudomonadota</taxon>
        <taxon>Betaproteobacteria</taxon>
        <taxon>Burkholderiales</taxon>
        <taxon>Alcaligenaceae</taxon>
        <taxon>Bordetella</taxon>
    </lineage>
</organism>